<protein>
    <submittedName>
        <fullName evidence="1">Uncharacterized protein</fullName>
    </submittedName>
</protein>
<dbReference type="Proteomes" id="UP000678374">
    <property type="component" value="Unassembled WGS sequence"/>
</dbReference>
<proteinExistence type="predicted"/>
<sequence>MLLPVPWLERVAQVPGKALHVGIVLLYLAAIRKSAEVRFSQSTLRRFRTSRDASYDALRRLSAAGLVHVAKSPGRSPVVTLLDADGRRLVVL</sequence>
<keyword evidence="2" id="KW-1185">Reference proteome</keyword>
<accession>A0A940YQC5</accession>
<dbReference type="EMBL" id="JAGQDE010000021">
    <property type="protein sequence ID" value="MBQ0961012.1"/>
    <property type="molecule type" value="Genomic_DNA"/>
</dbReference>
<dbReference type="AlphaFoldDB" id="A0A940YQC5"/>
<evidence type="ECO:0000313" key="1">
    <source>
        <dbReference type="EMBL" id="MBQ0961012.1"/>
    </source>
</evidence>
<evidence type="ECO:0000313" key="2">
    <source>
        <dbReference type="Proteomes" id="UP000678374"/>
    </source>
</evidence>
<reference evidence="1" key="1">
    <citation type="submission" date="2021-04" db="EMBL/GenBank/DDBJ databases">
        <title>The genome sequence of Ideonella sp. 4Y11.</title>
        <authorList>
            <person name="Liu Y."/>
        </authorList>
    </citation>
    <scope>NUCLEOTIDE SEQUENCE</scope>
    <source>
        <strain evidence="1">4Y11</strain>
    </source>
</reference>
<name>A0A940YQC5_9BURK</name>
<comment type="caution">
    <text evidence="1">The sequence shown here is derived from an EMBL/GenBank/DDBJ whole genome shotgun (WGS) entry which is preliminary data.</text>
</comment>
<dbReference type="RefSeq" id="WP_210803688.1">
    <property type="nucleotide sequence ID" value="NZ_JAGQDE010000021.1"/>
</dbReference>
<gene>
    <name evidence="1" type="ORF">KAK06_18800</name>
</gene>
<organism evidence="1 2">
    <name type="scientific">Ideonella aquatica</name>
    <dbReference type="NCBI Taxonomy" id="2824119"/>
    <lineage>
        <taxon>Bacteria</taxon>
        <taxon>Pseudomonadati</taxon>
        <taxon>Pseudomonadota</taxon>
        <taxon>Betaproteobacteria</taxon>
        <taxon>Burkholderiales</taxon>
        <taxon>Sphaerotilaceae</taxon>
        <taxon>Ideonella</taxon>
    </lineage>
</organism>